<evidence type="ECO:0000256" key="1">
    <source>
        <dbReference type="SAM" id="MobiDB-lite"/>
    </source>
</evidence>
<sequence length="217" mass="23079">MLSPSPPHDPPPYLGEGHCPPPTAQEKQMVEPPSGPMPTAAPVWLYCPSPSMQGLLRLYSSQPRWRTGVGWAGPRRTLNRRALLGTAVGKGAECGATRQPHTSSSSGTAVLPPALSSGGAALRPEETLHERAGSSTAAPEVLQAWGHCTFCSSSVRYTINILLVQWTGPGCPTCTAAFYSNIGRSICVIVLSHGILLNEALEYLMSGQKIVFEVILH</sequence>
<dbReference type="AlphaFoldDB" id="A0A9D4AW45"/>
<evidence type="ECO:0000313" key="3">
    <source>
        <dbReference type="Proteomes" id="UP000827986"/>
    </source>
</evidence>
<protein>
    <submittedName>
        <fullName evidence="2">Uncharacterized protein</fullName>
    </submittedName>
</protein>
<organism evidence="2 3">
    <name type="scientific">Mauremys mutica</name>
    <name type="common">yellowpond turtle</name>
    <dbReference type="NCBI Taxonomy" id="74926"/>
    <lineage>
        <taxon>Eukaryota</taxon>
        <taxon>Metazoa</taxon>
        <taxon>Chordata</taxon>
        <taxon>Craniata</taxon>
        <taxon>Vertebrata</taxon>
        <taxon>Euteleostomi</taxon>
        <taxon>Archelosauria</taxon>
        <taxon>Testudinata</taxon>
        <taxon>Testudines</taxon>
        <taxon>Cryptodira</taxon>
        <taxon>Durocryptodira</taxon>
        <taxon>Testudinoidea</taxon>
        <taxon>Geoemydidae</taxon>
        <taxon>Geoemydinae</taxon>
        <taxon>Mauremys</taxon>
    </lineage>
</organism>
<feature type="region of interest" description="Disordered" evidence="1">
    <location>
        <begin position="1"/>
        <end position="36"/>
    </location>
</feature>
<keyword evidence="3" id="KW-1185">Reference proteome</keyword>
<reference evidence="2" key="1">
    <citation type="submission" date="2021-09" db="EMBL/GenBank/DDBJ databases">
        <title>The genome of Mauremys mutica provides insights into the evolution of semi-aquatic lifestyle.</title>
        <authorList>
            <person name="Gong S."/>
            <person name="Gao Y."/>
        </authorList>
    </citation>
    <scope>NUCLEOTIDE SEQUENCE</scope>
    <source>
        <strain evidence="2">MM-2020</strain>
        <tissue evidence="2">Muscle</tissue>
    </source>
</reference>
<accession>A0A9D4AW45</accession>
<proteinExistence type="predicted"/>
<feature type="compositionally biased region" description="Pro residues" evidence="1">
    <location>
        <begin position="1"/>
        <end position="23"/>
    </location>
</feature>
<dbReference type="EMBL" id="JAHDVG010000483">
    <property type="protein sequence ID" value="KAH1172334.1"/>
    <property type="molecule type" value="Genomic_DNA"/>
</dbReference>
<comment type="caution">
    <text evidence="2">The sequence shown here is derived from an EMBL/GenBank/DDBJ whole genome shotgun (WGS) entry which is preliminary data.</text>
</comment>
<evidence type="ECO:0000313" key="2">
    <source>
        <dbReference type="EMBL" id="KAH1172334.1"/>
    </source>
</evidence>
<dbReference type="Proteomes" id="UP000827986">
    <property type="component" value="Unassembled WGS sequence"/>
</dbReference>
<name>A0A9D4AW45_9SAUR</name>
<gene>
    <name evidence="2" type="ORF">KIL84_007952</name>
</gene>